<dbReference type="AlphaFoldDB" id="A0A0M6YQA7"/>
<name>A0A0M6YQA7_9RHOB</name>
<gene>
    <name evidence="1" type="primary">pcaG</name>
    <name evidence="1" type="ORF">JDO7802_03225</name>
</gene>
<sequence>MTRETASQTAGPYLHIGLLPAAAGLTAAGDEIVAAPVGTVAVGQPIAFRAAIVDGMGAPVTDALVELWQIDGAGHGLWRRSACDGDGHVRFETVRPAALPGQAPHLTLWIVARGIGLPLQTRAYFDDASENNDDPVLARVPAARRKTLMAHRNDDAWTMNIALQGADETVFFNI</sequence>
<keyword evidence="1" id="KW-0223">Dioxygenase</keyword>
<reference evidence="1 2" key="1">
    <citation type="submission" date="2015-07" db="EMBL/GenBank/DDBJ databases">
        <authorList>
            <person name="Noorani M."/>
        </authorList>
    </citation>
    <scope>NUCLEOTIDE SEQUENCE [LARGE SCALE GENOMIC DNA]</scope>
    <source>
        <strain evidence="1 2">CECT 7802</strain>
    </source>
</reference>
<organism evidence="1 2">
    <name type="scientific">Jannaschia donghaensis</name>
    <dbReference type="NCBI Taxonomy" id="420998"/>
    <lineage>
        <taxon>Bacteria</taxon>
        <taxon>Pseudomonadati</taxon>
        <taxon>Pseudomonadota</taxon>
        <taxon>Alphaproteobacteria</taxon>
        <taxon>Rhodobacterales</taxon>
        <taxon>Roseobacteraceae</taxon>
        <taxon>Jannaschia</taxon>
    </lineage>
</organism>
<keyword evidence="2" id="KW-1185">Reference proteome</keyword>
<dbReference type="Proteomes" id="UP000049222">
    <property type="component" value="Unassembled WGS sequence"/>
</dbReference>
<dbReference type="RefSeq" id="WP_055086927.1">
    <property type="nucleotide sequence ID" value="NZ_CXSU01000012.1"/>
</dbReference>
<proteinExistence type="predicted"/>
<dbReference type="EMBL" id="CXSU01000012">
    <property type="protein sequence ID" value="CTQ51186.1"/>
    <property type="molecule type" value="Genomic_DNA"/>
</dbReference>
<dbReference type="EC" id="1.13.11.3" evidence="1"/>
<dbReference type="InterPro" id="IPR050770">
    <property type="entry name" value="Intradiol_RC_Dioxygenase"/>
</dbReference>
<keyword evidence="1" id="KW-0560">Oxidoreductase</keyword>
<dbReference type="GO" id="GO:0005506">
    <property type="term" value="F:iron ion binding"/>
    <property type="evidence" value="ECO:0007669"/>
    <property type="project" value="InterPro"/>
</dbReference>
<protein>
    <submittedName>
        <fullName evidence="1">Protocatechuate 3,4-dioxygenase alpha chain</fullName>
        <ecNumber evidence="1">1.13.11.3</ecNumber>
    </submittedName>
</protein>
<dbReference type="InterPro" id="IPR015889">
    <property type="entry name" value="Intradiol_dOase_core"/>
</dbReference>
<dbReference type="GO" id="GO:0018578">
    <property type="term" value="F:protocatechuate 3,4-dioxygenase activity"/>
    <property type="evidence" value="ECO:0007669"/>
    <property type="project" value="UniProtKB-EC"/>
</dbReference>
<dbReference type="OrthoDB" id="9805815at2"/>
<dbReference type="SUPFAM" id="SSF49482">
    <property type="entry name" value="Aromatic compound dioxygenase"/>
    <property type="match status" value="1"/>
</dbReference>
<evidence type="ECO:0000313" key="2">
    <source>
        <dbReference type="Proteomes" id="UP000049222"/>
    </source>
</evidence>
<dbReference type="STRING" id="420998.JDO7802_03225"/>
<evidence type="ECO:0000313" key="1">
    <source>
        <dbReference type="EMBL" id="CTQ51186.1"/>
    </source>
</evidence>
<dbReference type="Gene3D" id="2.60.130.10">
    <property type="entry name" value="Aromatic compound dioxygenase"/>
    <property type="match status" value="1"/>
</dbReference>
<accession>A0A0M6YQA7</accession>
<dbReference type="PANTHER" id="PTHR33711:SF9">
    <property type="entry name" value="PROTOCATECHUATE 3,4-DIOXYGENASE ALPHA CHAIN"/>
    <property type="match status" value="1"/>
</dbReference>
<dbReference type="PANTHER" id="PTHR33711">
    <property type="entry name" value="DIOXYGENASE, PUTATIVE (AFU_ORTHOLOGUE AFUA_2G02910)-RELATED"/>
    <property type="match status" value="1"/>
</dbReference>